<dbReference type="Proteomes" id="UP000518681">
    <property type="component" value="Unassembled WGS sequence"/>
</dbReference>
<feature type="region of interest" description="Disordered" evidence="1">
    <location>
        <begin position="23"/>
        <end position="82"/>
    </location>
</feature>
<feature type="compositionally biased region" description="Basic and acidic residues" evidence="1">
    <location>
        <begin position="44"/>
        <end position="55"/>
    </location>
</feature>
<dbReference type="EMBL" id="JACIIK010000010">
    <property type="protein sequence ID" value="MBB6204770.1"/>
    <property type="molecule type" value="Genomic_DNA"/>
</dbReference>
<name>A0AAP1PN92_9BURK</name>
<comment type="caution">
    <text evidence="4">The sequence shown here is derived from an EMBL/GenBank/DDBJ whole genome shotgun (WGS) entry which is preliminary data.</text>
</comment>
<evidence type="ECO:0000313" key="3">
    <source>
        <dbReference type="EMBL" id="MBB6204770.1"/>
    </source>
</evidence>
<organism evidence="4 6">
    <name type="scientific">Paraburkholderia fungorum</name>
    <dbReference type="NCBI Taxonomy" id="134537"/>
    <lineage>
        <taxon>Bacteria</taxon>
        <taxon>Pseudomonadati</taxon>
        <taxon>Pseudomonadota</taxon>
        <taxon>Betaproteobacteria</taxon>
        <taxon>Burkholderiales</taxon>
        <taxon>Burkholderiaceae</taxon>
        <taxon>Paraburkholderia</taxon>
    </lineage>
</organism>
<accession>A0AAP1PN92</accession>
<keyword evidence="2" id="KW-0732">Signal</keyword>
<reference evidence="3 5" key="1">
    <citation type="submission" date="2020-08" db="EMBL/GenBank/DDBJ databases">
        <title>Genomic Encyclopedia of Type Strains, Phase IV (KMG-V): Genome sequencing to study the core and pangenomes of soil and plant-associated prokaryotes.</title>
        <authorList>
            <person name="Whitman W."/>
        </authorList>
    </citation>
    <scope>NUCLEOTIDE SEQUENCE [LARGE SCALE GENOMIC DNA]</scope>
    <source>
        <strain evidence="3 5">SEMIA 4013</strain>
    </source>
</reference>
<evidence type="ECO:0000256" key="2">
    <source>
        <dbReference type="SAM" id="SignalP"/>
    </source>
</evidence>
<dbReference type="AlphaFoldDB" id="A0AAP1PN92"/>
<dbReference type="RefSeq" id="WP_081832943.1">
    <property type="nucleotide sequence ID" value="NZ_CADFGE010000002.1"/>
</dbReference>
<sequence length="82" mass="8685">MMKVNKLAMIMAVATLGMSALASAQSVQPADANSMAAGSNQGPKTREQVREELAHARMNGTIPRFGNPDPYGPGGTPNFIRR</sequence>
<gene>
    <name evidence="3" type="ORF">GGD69_005664</name>
    <name evidence="4" type="ORF">ParKJ_33945</name>
</gene>
<reference evidence="4" key="2">
    <citation type="submission" date="2022-08" db="EMBL/GenBank/DDBJ databases">
        <authorList>
            <person name="Kim S.-J."/>
        </authorList>
    </citation>
    <scope>NUCLEOTIDE SEQUENCE</scope>
    <source>
        <strain evidence="4">KJ</strain>
    </source>
</reference>
<evidence type="ECO:0000313" key="5">
    <source>
        <dbReference type="Proteomes" id="UP000518681"/>
    </source>
</evidence>
<dbReference type="InterPro" id="IPR025421">
    <property type="entry name" value="DUF4148"/>
</dbReference>
<dbReference type="Pfam" id="PF13663">
    <property type="entry name" value="DUF4148"/>
    <property type="match status" value="1"/>
</dbReference>
<feature type="signal peptide" evidence="2">
    <location>
        <begin position="1"/>
        <end position="24"/>
    </location>
</feature>
<evidence type="ECO:0000313" key="6">
    <source>
        <dbReference type="Proteomes" id="UP001246473"/>
    </source>
</evidence>
<evidence type="ECO:0000313" key="4">
    <source>
        <dbReference type="EMBL" id="MDT8842438.1"/>
    </source>
</evidence>
<protein>
    <submittedName>
        <fullName evidence="4">DUF4148 domain-containing protein</fullName>
    </submittedName>
</protein>
<dbReference type="EMBL" id="JANSLM010000017">
    <property type="protein sequence ID" value="MDT8842438.1"/>
    <property type="molecule type" value="Genomic_DNA"/>
</dbReference>
<dbReference type="Proteomes" id="UP001246473">
    <property type="component" value="Unassembled WGS sequence"/>
</dbReference>
<proteinExistence type="predicted"/>
<feature type="chain" id="PRO_5042796234" evidence="2">
    <location>
        <begin position="25"/>
        <end position="82"/>
    </location>
</feature>
<evidence type="ECO:0000256" key="1">
    <source>
        <dbReference type="SAM" id="MobiDB-lite"/>
    </source>
</evidence>